<protein>
    <submittedName>
        <fullName evidence="7">YihY family inner membrane protein</fullName>
    </submittedName>
</protein>
<evidence type="ECO:0000313" key="8">
    <source>
        <dbReference type="Proteomes" id="UP000052022"/>
    </source>
</evidence>
<sequence length="283" mass="30714">MRRIFKNLWAVLRIAVGSFNRKSSWVLSSHIAMSMMLALFPFVLFTVALGGAVADMFTDQLDMGELIDLIFAAWPQNVAAPIKDEAFAVLSQSGGGLITLGALLALYFASNGVDAIRVAMVAAYGQEETRPFWQRKMICFALVILGGLGLLTVAVFELLLPLGALFVARYLPDNLILTQWQSGMNGLLVASVPLAAVVLYHLVLPVRRLRLQDIWPGILITLVGWWGLAFGFALYIGQFASYSATYAGLAGAMAALVFLYLNAALLIFGAEVNGAIIKRRGRP</sequence>
<evidence type="ECO:0000256" key="1">
    <source>
        <dbReference type="ARBA" id="ARBA00004651"/>
    </source>
</evidence>
<organism evidence="7 8">
    <name type="scientific">Tritonibacter multivorans</name>
    <dbReference type="NCBI Taxonomy" id="928856"/>
    <lineage>
        <taxon>Bacteria</taxon>
        <taxon>Pseudomonadati</taxon>
        <taxon>Pseudomonadota</taxon>
        <taxon>Alphaproteobacteria</taxon>
        <taxon>Rhodobacterales</taxon>
        <taxon>Paracoccaceae</taxon>
        <taxon>Tritonibacter</taxon>
    </lineage>
</organism>
<feature type="transmembrane region" description="Helical" evidence="6">
    <location>
        <begin position="246"/>
        <end position="270"/>
    </location>
</feature>
<keyword evidence="5 6" id="KW-0472">Membrane</keyword>
<comment type="subcellular location">
    <subcellularLocation>
        <location evidence="1">Cell membrane</location>
        <topology evidence="1">Multi-pass membrane protein</topology>
    </subcellularLocation>
</comment>
<accession>A0A0P1GIY1</accession>
<dbReference type="RefSeq" id="WP_058291592.1">
    <property type="nucleotide sequence ID" value="NZ_CYSD01000042.1"/>
</dbReference>
<dbReference type="InterPro" id="IPR017039">
    <property type="entry name" value="Virul_fac_BrkB"/>
</dbReference>
<dbReference type="PIRSF" id="PIRSF035875">
    <property type="entry name" value="RNase_BN"/>
    <property type="match status" value="1"/>
</dbReference>
<dbReference type="Pfam" id="PF03631">
    <property type="entry name" value="Virul_fac_BrkB"/>
    <property type="match status" value="1"/>
</dbReference>
<proteinExistence type="predicted"/>
<keyword evidence="3 6" id="KW-0812">Transmembrane</keyword>
<name>A0A0P1GIY1_9RHOB</name>
<keyword evidence="2" id="KW-1003">Cell membrane</keyword>
<dbReference type="PANTHER" id="PTHR30213">
    <property type="entry name" value="INNER MEMBRANE PROTEIN YHJD"/>
    <property type="match status" value="1"/>
</dbReference>
<dbReference type="EMBL" id="CYSD01000042">
    <property type="protein sequence ID" value="CUH81851.1"/>
    <property type="molecule type" value="Genomic_DNA"/>
</dbReference>
<keyword evidence="4 6" id="KW-1133">Transmembrane helix</keyword>
<feature type="transmembrane region" description="Helical" evidence="6">
    <location>
        <begin position="187"/>
        <end position="206"/>
    </location>
</feature>
<dbReference type="Proteomes" id="UP000052022">
    <property type="component" value="Unassembled WGS sequence"/>
</dbReference>
<feature type="transmembrane region" description="Helical" evidence="6">
    <location>
        <begin position="97"/>
        <end position="125"/>
    </location>
</feature>
<dbReference type="GO" id="GO:0005886">
    <property type="term" value="C:plasma membrane"/>
    <property type="evidence" value="ECO:0007669"/>
    <property type="project" value="UniProtKB-SubCell"/>
</dbReference>
<feature type="transmembrane region" description="Helical" evidence="6">
    <location>
        <begin position="137"/>
        <end position="167"/>
    </location>
</feature>
<dbReference type="PANTHER" id="PTHR30213:SF0">
    <property type="entry name" value="UPF0761 MEMBRANE PROTEIN YIHY"/>
    <property type="match status" value="1"/>
</dbReference>
<feature type="transmembrane region" description="Helical" evidence="6">
    <location>
        <begin position="218"/>
        <end position="240"/>
    </location>
</feature>
<keyword evidence="8" id="KW-1185">Reference proteome</keyword>
<gene>
    <name evidence="7" type="ORF">TRM7557_03641</name>
</gene>
<reference evidence="7 8" key="1">
    <citation type="submission" date="2015-09" db="EMBL/GenBank/DDBJ databases">
        <authorList>
            <consortium name="Swine Surveillance"/>
        </authorList>
    </citation>
    <scope>NUCLEOTIDE SEQUENCE [LARGE SCALE GENOMIC DNA]</scope>
    <source>
        <strain evidence="7 8">CECT 7557</strain>
    </source>
</reference>
<dbReference type="NCBIfam" id="TIGR00765">
    <property type="entry name" value="yihY_not_rbn"/>
    <property type="match status" value="1"/>
</dbReference>
<evidence type="ECO:0000256" key="5">
    <source>
        <dbReference type="ARBA" id="ARBA00023136"/>
    </source>
</evidence>
<evidence type="ECO:0000256" key="2">
    <source>
        <dbReference type="ARBA" id="ARBA00022475"/>
    </source>
</evidence>
<dbReference type="STRING" id="928856.SAMN04488049_102478"/>
<evidence type="ECO:0000256" key="6">
    <source>
        <dbReference type="SAM" id="Phobius"/>
    </source>
</evidence>
<evidence type="ECO:0000256" key="3">
    <source>
        <dbReference type="ARBA" id="ARBA00022692"/>
    </source>
</evidence>
<evidence type="ECO:0000313" key="7">
    <source>
        <dbReference type="EMBL" id="CUH81851.1"/>
    </source>
</evidence>
<dbReference type="AlphaFoldDB" id="A0A0P1GIY1"/>
<evidence type="ECO:0000256" key="4">
    <source>
        <dbReference type="ARBA" id="ARBA00022989"/>
    </source>
</evidence>
<dbReference type="OrthoDB" id="7163777at2"/>